<dbReference type="CDD" id="cd07040">
    <property type="entry name" value="HP"/>
    <property type="match status" value="1"/>
</dbReference>
<evidence type="ECO:0000313" key="2">
    <source>
        <dbReference type="Proteomes" id="UP000002875"/>
    </source>
</evidence>
<dbReference type="PANTHER" id="PTHR16469">
    <property type="entry name" value="UBIQUITIN-ASSOCIATED AND SH3 DOMAIN-CONTAINING BA-RELATED"/>
    <property type="match status" value="1"/>
</dbReference>
<accession>A0ABN4AP69</accession>
<dbReference type="InterPro" id="IPR051710">
    <property type="entry name" value="Phosphatase_SH3-domain"/>
</dbReference>
<dbReference type="EMBL" id="CP002961">
    <property type="protein sequence ID" value="AFK04026.1"/>
    <property type="molecule type" value="Genomic_DNA"/>
</dbReference>
<organism evidence="1 2">
    <name type="scientific">Emticicia oligotrophica (strain DSM 17448 / CIP 109782 / MTCC 6937 / GPTSA100-15)</name>
    <dbReference type="NCBI Taxonomy" id="929562"/>
    <lineage>
        <taxon>Bacteria</taxon>
        <taxon>Pseudomonadati</taxon>
        <taxon>Bacteroidota</taxon>
        <taxon>Cytophagia</taxon>
        <taxon>Cytophagales</taxon>
        <taxon>Leadbetterellaceae</taxon>
        <taxon>Emticicia</taxon>
    </lineage>
</organism>
<reference evidence="1 2" key="1">
    <citation type="submission" date="2011-07" db="EMBL/GenBank/DDBJ databases">
        <title>The complete genome of chromosome of Emticicia oligotrophica DSM 17448.</title>
        <authorList>
            <consortium name="US DOE Joint Genome Institute (JGI-PGF)"/>
            <person name="Lucas S."/>
            <person name="Han J."/>
            <person name="Lapidus A."/>
            <person name="Bruce D."/>
            <person name="Goodwin L."/>
            <person name="Pitluck S."/>
            <person name="Peters L."/>
            <person name="Kyrpides N."/>
            <person name="Mavromatis K."/>
            <person name="Ivanova N."/>
            <person name="Ovchinnikova G."/>
            <person name="Teshima H."/>
            <person name="Detter J.C."/>
            <person name="Tapia R."/>
            <person name="Han C."/>
            <person name="Land M."/>
            <person name="Hauser L."/>
            <person name="Markowitz V."/>
            <person name="Cheng J.-F."/>
            <person name="Hugenholtz P."/>
            <person name="Woyke T."/>
            <person name="Wu D."/>
            <person name="Tindall B."/>
            <person name="Pomrenke H."/>
            <person name="Brambilla E."/>
            <person name="Klenk H.-P."/>
            <person name="Eisen J.A."/>
        </authorList>
    </citation>
    <scope>NUCLEOTIDE SEQUENCE [LARGE SCALE GENOMIC DNA]</scope>
    <source>
        <strain evidence="1 2">DSM 17448</strain>
    </source>
</reference>
<dbReference type="Gene3D" id="3.40.50.1240">
    <property type="entry name" value="Phosphoglycerate mutase-like"/>
    <property type="match status" value="1"/>
</dbReference>
<evidence type="ECO:0000313" key="1">
    <source>
        <dbReference type="EMBL" id="AFK04026.1"/>
    </source>
</evidence>
<protein>
    <submittedName>
        <fullName evidence="1">Phosphoglycerate mutase</fullName>
    </submittedName>
</protein>
<dbReference type="InterPro" id="IPR029033">
    <property type="entry name" value="His_PPase_superfam"/>
</dbReference>
<proteinExistence type="predicted"/>
<dbReference type="RefSeq" id="WP_015029720.1">
    <property type="nucleotide sequence ID" value="NC_018748.1"/>
</dbReference>
<dbReference type="InterPro" id="IPR013078">
    <property type="entry name" value="His_Pase_superF_clade-1"/>
</dbReference>
<keyword evidence="2" id="KW-1185">Reference proteome</keyword>
<gene>
    <name evidence="1" type="ordered locus">Emtol_2893</name>
</gene>
<name>A0ABN4AP69_EMTOG</name>
<dbReference type="PANTHER" id="PTHR16469:SF27">
    <property type="entry name" value="UBIQUITIN-ASSOCIATED AND SH3 DOMAIN-CONTAINING BA-RELATED"/>
    <property type="match status" value="1"/>
</dbReference>
<sequence length="167" mass="18925">MKKFIILALILSSCKSTFYIARHAEKVDNSANPPLSTLGKERAEDLKQALLNKQITDIYSTSFLRTQNTAKPLADALGKQIKVYAASPADSMRVFIERLKTMKGKKVLIVGHSNTCKYVVNGLLEKDTLRSDIPDNDFDNLYIVERNFFPVRKMRFFAKTYGKTSPQ</sequence>
<dbReference type="Proteomes" id="UP000002875">
    <property type="component" value="Chromosome"/>
</dbReference>
<dbReference type="Pfam" id="PF00300">
    <property type="entry name" value="His_Phos_1"/>
    <property type="match status" value="1"/>
</dbReference>
<dbReference type="SUPFAM" id="SSF53254">
    <property type="entry name" value="Phosphoglycerate mutase-like"/>
    <property type="match status" value="1"/>
</dbReference>